<evidence type="ECO:0008006" key="2">
    <source>
        <dbReference type="Google" id="ProtNLM"/>
    </source>
</evidence>
<sequence>MFRGRKGYPTQNVLAAIDFDLWFTYVLSGWEGSAHNSIVLRAALRRSNGIPMPEG</sequence>
<evidence type="ECO:0000313" key="1">
    <source>
        <dbReference type="EMBL" id="JAE13618.1"/>
    </source>
</evidence>
<accession>A0A0A9FZ44</accession>
<organism evidence="1">
    <name type="scientific">Arundo donax</name>
    <name type="common">Giant reed</name>
    <name type="synonym">Donax arundinaceus</name>
    <dbReference type="NCBI Taxonomy" id="35708"/>
    <lineage>
        <taxon>Eukaryota</taxon>
        <taxon>Viridiplantae</taxon>
        <taxon>Streptophyta</taxon>
        <taxon>Embryophyta</taxon>
        <taxon>Tracheophyta</taxon>
        <taxon>Spermatophyta</taxon>
        <taxon>Magnoliopsida</taxon>
        <taxon>Liliopsida</taxon>
        <taxon>Poales</taxon>
        <taxon>Poaceae</taxon>
        <taxon>PACMAD clade</taxon>
        <taxon>Arundinoideae</taxon>
        <taxon>Arundineae</taxon>
        <taxon>Arundo</taxon>
    </lineage>
</organism>
<reference evidence="1" key="2">
    <citation type="journal article" date="2015" name="Data Brief">
        <title>Shoot transcriptome of the giant reed, Arundo donax.</title>
        <authorList>
            <person name="Barrero R.A."/>
            <person name="Guerrero F.D."/>
            <person name="Moolhuijzen P."/>
            <person name="Goolsby J.A."/>
            <person name="Tidwell J."/>
            <person name="Bellgard S.E."/>
            <person name="Bellgard M.I."/>
        </authorList>
    </citation>
    <scope>NUCLEOTIDE SEQUENCE</scope>
    <source>
        <tissue evidence="1">Shoot tissue taken approximately 20 cm above the soil surface</tissue>
    </source>
</reference>
<protein>
    <recommendedName>
        <fullName evidence="2">DDE Tnp4 domain-containing protein</fullName>
    </recommendedName>
</protein>
<dbReference type="AlphaFoldDB" id="A0A0A9FZ44"/>
<proteinExistence type="predicted"/>
<dbReference type="EMBL" id="GBRH01184278">
    <property type="protein sequence ID" value="JAE13618.1"/>
    <property type="molecule type" value="Transcribed_RNA"/>
</dbReference>
<reference evidence="1" key="1">
    <citation type="submission" date="2014-09" db="EMBL/GenBank/DDBJ databases">
        <authorList>
            <person name="Magalhaes I.L.F."/>
            <person name="Oliveira U."/>
            <person name="Santos F.R."/>
            <person name="Vidigal T.H.D.A."/>
            <person name="Brescovit A.D."/>
            <person name="Santos A.J."/>
        </authorList>
    </citation>
    <scope>NUCLEOTIDE SEQUENCE</scope>
    <source>
        <tissue evidence="1">Shoot tissue taken approximately 20 cm above the soil surface</tissue>
    </source>
</reference>
<name>A0A0A9FZ44_ARUDO</name>